<comment type="caution">
    <text evidence="2">The sequence shown here is derived from an EMBL/GenBank/DDBJ whole genome shotgun (WGS) entry which is preliminary data.</text>
</comment>
<accession>A0ABU6Z5J3</accession>
<proteinExistence type="predicted"/>
<feature type="signal peptide" evidence="1">
    <location>
        <begin position="1"/>
        <end position="25"/>
    </location>
</feature>
<dbReference type="Proteomes" id="UP001341840">
    <property type="component" value="Unassembled WGS sequence"/>
</dbReference>
<evidence type="ECO:0000256" key="1">
    <source>
        <dbReference type="SAM" id="SignalP"/>
    </source>
</evidence>
<sequence>MQVNIIDAFLEIGLTALLTAHLSCAVGEETTRALWSNHVTFQASSLDCHHEFMTDTATHKKRVHQAAKTTPSQLVFPTAPSSGAFR</sequence>
<protein>
    <recommendedName>
        <fullName evidence="4">Secreted protein</fullName>
    </recommendedName>
</protein>
<evidence type="ECO:0008006" key="4">
    <source>
        <dbReference type="Google" id="ProtNLM"/>
    </source>
</evidence>
<dbReference type="EMBL" id="JASCZI010271896">
    <property type="protein sequence ID" value="MED6217031.1"/>
    <property type="molecule type" value="Genomic_DNA"/>
</dbReference>
<gene>
    <name evidence="2" type="ORF">PIB30_013758</name>
</gene>
<reference evidence="2 3" key="1">
    <citation type="journal article" date="2023" name="Plants (Basel)">
        <title>Bridging the Gap: Combining Genomics and Transcriptomics Approaches to Understand Stylosanthes scabra, an Orphan Legume from the Brazilian Caatinga.</title>
        <authorList>
            <person name="Ferreira-Neto J.R.C."/>
            <person name="da Silva M.D."/>
            <person name="Binneck E."/>
            <person name="de Melo N.F."/>
            <person name="da Silva R.H."/>
            <person name="de Melo A.L.T.M."/>
            <person name="Pandolfi V."/>
            <person name="Bustamante F.O."/>
            <person name="Brasileiro-Vidal A.C."/>
            <person name="Benko-Iseppon A.M."/>
        </authorList>
    </citation>
    <scope>NUCLEOTIDE SEQUENCE [LARGE SCALE GENOMIC DNA]</scope>
    <source>
        <tissue evidence="2">Leaves</tissue>
    </source>
</reference>
<evidence type="ECO:0000313" key="3">
    <source>
        <dbReference type="Proteomes" id="UP001341840"/>
    </source>
</evidence>
<evidence type="ECO:0000313" key="2">
    <source>
        <dbReference type="EMBL" id="MED6217031.1"/>
    </source>
</evidence>
<organism evidence="2 3">
    <name type="scientific">Stylosanthes scabra</name>
    <dbReference type="NCBI Taxonomy" id="79078"/>
    <lineage>
        <taxon>Eukaryota</taxon>
        <taxon>Viridiplantae</taxon>
        <taxon>Streptophyta</taxon>
        <taxon>Embryophyta</taxon>
        <taxon>Tracheophyta</taxon>
        <taxon>Spermatophyta</taxon>
        <taxon>Magnoliopsida</taxon>
        <taxon>eudicotyledons</taxon>
        <taxon>Gunneridae</taxon>
        <taxon>Pentapetalae</taxon>
        <taxon>rosids</taxon>
        <taxon>fabids</taxon>
        <taxon>Fabales</taxon>
        <taxon>Fabaceae</taxon>
        <taxon>Papilionoideae</taxon>
        <taxon>50 kb inversion clade</taxon>
        <taxon>dalbergioids sensu lato</taxon>
        <taxon>Dalbergieae</taxon>
        <taxon>Pterocarpus clade</taxon>
        <taxon>Stylosanthes</taxon>
    </lineage>
</organism>
<keyword evidence="1" id="KW-0732">Signal</keyword>
<keyword evidence="3" id="KW-1185">Reference proteome</keyword>
<name>A0ABU6Z5J3_9FABA</name>
<feature type="chain" id="PRO_5045490929" description="Secreted protein" evidence="1">
    <location>
        <begin position="26"/>
        <end position="86"/>
    </location>
</feature>